<evidence type="ECO:0000256" key="11">
    <source>
        <dbReference type="ARBA" id="ARBA00023268"/>
    </source>
</evidence>
<dbReference type="GO" id="GO:0016757">
    <property type="term" value="F:glycosyltransferase activity"/>
    <property type="evidence" value="ECO:0007669"/>
    <property type="project" value="UniProtKB-KW"/>
</dbReference>
<evidence type="ECO:0000256" key="10">
    <source>
        <dbReference type="ARBA" id="ARBA00023136"/>
    </source>
</evidence>
<keyword evidence="3" id="KW-0121">Carboxypeptidase</keyword>
<comment type="subcellular location">
    <subcellularLocation>
        <location evidence="1">Cell membrane</location>
    </subcellularLocation>
</comment>
<evidence type="ECO:0000256" key="5">
    <source>
        <dbReference type="ARBA" id="ARBA00022676"/>
    </source>
</evidence>
<evidence type="ECO:0000259" key="17">
    <source>
        <dbReference type="Pfam" id="PF00912"/>
    </source>
</evidence>
<evidence type="ECO:0000259" key="16">
    <source>
        <dbReference type="Pfam" id="PF00905"/>
    </source>
</evidence>
<evidence type="ECO:0000256" key="7">
    <source>
        <dbReference type="ARBA" id="ARBA00022801"/>
    </source>
</evidence>
<evidence type="ECO:0000256" key="13">
    <source>
        <dbReference type="ARBA" id="ARBA00034000"/>
    </source>
</evidence>
<gene>
    <name evidence="18" type="ORF">ACFPOH_03845</name>
</gene>
<comment type="catalytic activity">
    <reaction evidence="13">
        <text>Preferential cleavage: (Ac)2-L-Lys-D-Ala-|-D-Ala. Also transpeptidation of peptidyl-alanyl moieties that are N-acyl substituents of D-alanine.</text>
        <dbReference type="EC" id="3.4.16.4"/>
    </reaction>
</comment>
<reference evidence="19" key="1">
    <citation type="journal article" date="2019" name="Int. J. Syst. Evol. Microbiol.">
        <title>The Global Catalogue of Microorganisms (GCM) 10K type strain sequencing project: providing services to taxonomists for standard genome sequencing and annotation.</title>
        <authorList>
            <consortium name="The Broad Institute Genomics Platform"/>
            <consortium name="The Broad Institute Genome Sequencing Center for Infectious Disease"/>
            <person name="Wu L."/>
            <person name="Ma J."/>
        </authorList>
    </citation>
    <scope>NUCLEOTIDE SEQUENCE [LARGE SCALE GENOMIC DNA]</scope>
    <source>
        <strain evidence="19">CCUG 56331</strain>
    </source>
</reference>
<keyword evidence="15" id="KW-1133">Transmembrane helix</keyword>
<accession>A0ABW0RBV5</accession>
<keyword evidence="10 15" id="KW-0472">Membrane</keyword>
<proteinExistence type="predicted"/>
<dbReference type="InterPro" id="IPR012338">
    <property type="entry name" value="Beta-lactam/transpept-like"/>
</dbReference>
<keyword evidence="5 18" id="KW-0328">Glycosyltransferase</keyword>
<keyword evidence="15" id="KW-0812">Transmembrane</keyword>
<keyword evidence="19" id="KW-1185">Reference proteome</keyword>
<keyword evidence="2" id="KW-1003">Cell membrane</keyword>
<dbReference type="EC" id="2.4.-.-" evidence="18"/>
<dbReference type="InterPro" id="IPR036950">
    <property type="entry name" value="PBP_transglycosylase"/>
</dbReference>
<feature type="transmembrane region" description="Helical" evidence="15">
    <location>
        <begin position="21"/>
        <end position="42"/>
    </location>
</feature>
<keyword evidence="4" id="KW-0645">Protease</keyword>
<keyword evidence="7" id="KW-0378">Hydrolase</keyword>
<feature type="domain" description="Penicillin-binding protein transpeptidase" evidence="16">
    <location>
        <begin position="329"/>
        <end position="573"/>
    </location>
</feature>
<name>A0ABW0RBV5_9BACL</name>
<evidence type="ECO:0000256" key="4">
    <source>
        <dbReference type="ARBA" id="ARBA00022670"/>
    </source>
</evidence>
<evidence type="ECO:0000256" key="2">
    <source>
        <dbReference type="ARBA" id="ARBA00022475"/>
    </source>
</evidence>
<feature type="domain" description="Glycosyl transferase family 51" evidence="17">
    <location>
        <begin position="70"/>
        <end position="238"/>
    </location>
</feature>
<dbReference type="SUPFAM" id="SSF53955">
    <property type="entry name" value="Lysozyme-like"/>
    <property type="match status" value="1"/>
</dbReference>
<dbReference type="SUPFAM" id="SSF56601">
    <property type="entry name" value="beta-lactamase/transpeptidase-like"/>
    <property type="match status" value="1"/>
</dbReference>
<evidence type="ECO:0000256" key="1">
    <source>
        <dbReference type="ARBA" id="ARBA00004236"/>
    </source>
</evidence>
<evidence type="ECO:0000256" key="8">
    <source>
        <dbReference type="ARBA" id="ARBA00022960"/>
    </source>
</evidence>
<dbReference type="PANTHER" id="PTHR32282:SF11">
    <property type="entry name" value="PENICILLIN-BINDING PROTEIN 1B"/>
    <property type="match status" value="1"/>
</dbReference>
<keyword evidence="8" id="KW-0133">Cell shape</keyword>
<keyword evidence="6 18" id="KW-0808">Transferase</keyword>
<dbReference type="Pfam" id="PF00905">
    <property type="entry name" value="Transpeptidase"/>
    <property type="match status" value="1"/>
</dbReference>
<evidence type="ECO:0000256" key="15">
    <source>
        <dbReference type="SAM" id="Phobius"/>
    </source>
</evidence>
<dbReference type="RefSeq" id="WP_342580888.1">
    <property type="nucleotide sequence ID" value="NZ_JBHSNQ010000040.1"/>
</dbReference>
<dbReference type="Gene3D" id="1.10.3810.10">
    <property type="entry name" value="Biosynthetic peptidoglycan transglycosylase-like"/>
    <property type="match status" value="1"/>
</dbReference>
<dbReference type="Gene3D" id="3.40.710.10">
    <property type="entry name" value="DD-peptidase/beta-lactamase superfamily"/>
    <property type="match status" value="1"/>
</dbReference>
<dbReference type="InterPro" id="IPR023346">
    <property type="entry name" value="Lysozyme-like_dom_sf"/>
</dbReference>
<dbReference type="NCBIfam" id="TIGR02074">
    <property type="entry name" value="PBP_1a_fam"/>
    <property type="match status" value="1"/>
</dbReference>
<comment type="catalytic activity">
    <reaction evidence="14">
        <text>[GlcNAc-(1-&gt;4)-Mur2Ac(oyl-L-Ala-gamma-D-Glu-L-Lys-D-Ala-D-Ala)](n)-di-trans,octa-cis-undecaprenyl diphosphate + beta-D-GlcNAc-(1-&gt;4)-Mur2Ac(oyl-L-Ala-gamma-D-Glu-L-Lys-D-Ala-D-Ala)-di-trans,octa-cis-undecaprenyl diphosphate = [GlcNAc-(1-&gt;4)-Mur2Ac(oyl-L-Ala-gamma-D-Glu-L-Lys-D-Ala-D-Ala)](n+1)-di-trans,octa-cis-undecaprenyl diphosphate + di-trans,octa-cis-undecaprenyl diphosphate + H(+)</text>
        <dbReference type="Rhea" id="RHEA:23708"/>
        <dbReference type="Rhea" id="RHEA-COMP:9602"/>
        <dbReference type="Rhea" id="RHEA-COMP:9603"/>
        <dbReference type="ChEBI" id="CHEBI:15378"/>
        <dbReference type="ChEBI" id="CHEBI:58405"/>
        <dbReference type="ChEBI" id="CHEBI:60033"/>
        <dbReference type="ChEBI" id="CHEBI:78435"/>
        <dbReference type="EC" id="2.4.99.28"/>
    </reaction>
</comment>
<evidence type="ECO:0000256" key="3">
    <source>
        <dbReference type="ARBA" id="ARBA00022645"/>
    </source>
</evidence>
<dbReference type="PANTHER" id="PTHR32282">
    <property type="entry name" value="BINDING PROTEIN TRANSPEPTIDASE, PUTATIVE-RELATED"/>
    <property type="match status" value="1"/>
</dbReference>
<comment type="caution">
    <text evidence="18">The sequence shown here is derived from an EMBL/GenBank/DDBJ whole genome shotgun (WGS) entry which is preliminary data.</text>
</comment>
<organism evidence="18 19">
    <name type="scientific">Ureibacillus suwonensis</name>
    <dbReference type="NCBI Taxonomy" id="313007"/>
    <lineage>
        <taxon>Bacteria</taxon>
        <taxon>Bacillati</taxon>
        <taxon>Bacillota</taxon>
        <taxon>Bacilli</taxon>
        <taxon>Bacillales</taxon>
        <taxon>Caryophanaceae</taxon>
        <taxon>Ureibacillus</taxon>
    </lineage>
</organism>
<dbReference type="Pfam" id="PF00912">
    <property type="entry name" value="Transgly"/>
    <property type="match status" value="1"/>
</dbReference>
<evidence type="ECO:0000313" key="18">
    <source>
        <dbReference type="EMBL" id="MFC5540910.1"/>
    </source>
</evidence>
<dbReference type="EMBL" id="JBHSNQ010000040">
    <property type="protein sequence ID" value="MFC5540910.1"/>
    <property type="molecule type" value="Genomic_DNA"/>
</dbReference>
<evidence type="ECO:0000256" key="12">
    <source>
        <dbReference type="ARBA" id="ARBA00023316"/>
    </source>
</evidence>
<sequence length="686" mass="77553">MDRRRSYQRKMRRQKRKKRMAFYTIAFVCAMVVALGGLRLYAQIAGAPPLTIPKASVFLDRNGHQIGDHFTDQRRYWKELDEISPYLIEATIAVEDKDFYQHHGFDIPRIASAILTDLKTRSKAQGASTITQQLARNLYLTLDKTWTRKIMEAVYAYRLEIFYSKDEILEAYLNTVNYGHGMYGVEAASKYYFGKSASDLTLAESAMLAGIPKGPSIYSPLNNYDKAVQRQHLILALMEDQNKISAEEKERALSEKIVLKNDQWTASKTVAPYFLDVAWQEAADILEKKNLNIRSGGWVIKTTLNQAHQKAAEEAIEKNMPDNDLQVGLVSMDVKTGQVTALVGGRNYQESSYNRVTQALRQPGSAIKPFLYAAALENGFTPLTFLDVGETIFTYDNGRATYKPQNVNGKFADGDMSMAQAIAISDNIYAVKTLEQIGYDKFREMSKRFNLRYSNKDNPSMALGTIENSLYDLTNAFNIIAAKGEYRKPTTILSIQNEEGEIVYEYEEPPKEQIISEQDAFILTQMMTGIFDPVFSDYSPATGVSLRSRMTHTYAAKSGTTVSDQWLIGYSPSLTAGVWNGYDQGKTLSTSSEMSAHKQVWIDFMEAVHREKPDESFEVPDGVKGVVIDIETGKLATDACPKQRLMYLKEEDVPTKKCTDLDFFNEDTWKGLFELFPFDSIKGLFH</sequence>
<evidence type="ECO:0000256" key="14">
    <source>
        <dbReference type="ARBA" id="ARBA00049902"/>
    </source>
</evidence>
<dbReference type="InterPro" id="IPR001460">
    <property type="entry name" value="PCN-bd_Tpept"/>
</dbReference>
<dbReference type="InterPro" id="IPR001264">
    <property type="entry name" value="Glyco_trans_51"/>
</dbReference>
<keyword evidence="12" id="KW-0961">Cell wall biogenesis/degradation</keyword>
<dbReference type="Proteomes" id="UP001595978">
    <property type="component" value="Unassembled WGS sequence"/>
</dbReference>
<evidence type="ECO:0000256" key="6">
    <source>
        <dbReference type="ARBA" id="ARBA00022679"/>
    </source>
</evidence>
<evidence type="ECO:0000313" key="19">
    <source>
        <dbReference type="Proteomes" id="UP001595978"/>
    </source>
</evidence>
<evidence type="ECO:0000256" key="9">
    <source>
        <dbReference type="ARBA" id="ARBA00022984"/>
    </source>
</evidence>
<protein>
    <submittedName>
        <fullName evidence="18">Transglycosylase domain-containing protein</fullName>
        <ecNumber evidence="18">2.4.-.-</ecNumber>
    </submittedName>
</protein>
<keyword evidence="11" id="KW-0511">Multifunctional enzyme</keyword>
<keyword evidence="9" id="KW-0573">Peptidoglycan synthesis</keyword>
<dbReference type="InterPro" id="IPR050396">
    <property type="entry name" value="Glycosyltr_51/Transpeptidase"/>
</dbReference>